<evidence type="ECO:0000313" key="11">
    <source>
        <dbReference type="Proteomes" id="UP000481030"/>
    </source>
</evidence>
<evidence type="ECO:0000259" key="9">
    <source>
        <dbReference type="Pfam" id="PF02771"/>
    </source>
</evidence>
<evidence type="ECO:0000313" key="10">
    <source>
        <dbReference type="EMBL" id="KAB2336210.1"/>
    </source>
</evidence>
<dbReference type="Proteomes" id="UP000481030">
    <property type="component" value="Unassembled WGS sequence"/>
</dbReference>
<protein>
    <submittedName>
        <fullName evidence="10">Acyl-CoA dehydrogenase</fullName>
    </submittedName>
</protein>
<dbReference type="InterPro" id="IPR036250">
    <property type="entry name" value="AcylCo_DH-like_C"/>
</dbReference>
<evidence type="ECO:0000256" key="3">
    <source>
        <dbReference type="ARBA" id="ARBA00022630"/>
    </source>
</evidence>
<dbReference type="Pfam" id="PF02770">
    <property type="entry name" value="Acyl-CoA_dh_M"/>
    <property type="match status" value="1"/>
</dbReference>
<proteinExistence type="inferred from homology"/>
<dbReference type="GO" id="GO:0050660">
    <property type="term" value="F:flavin adenine dinucleotide binding"/>
    <property type="evidence" value="ECO:0007669"/>
    <property type="project" value="InterPro"/>
</dbReference>
<dbReference type="Gene3D" id="1.20.140.10">
    <property type="entry name" value="Butyryl-CoA Dehydrogenase, subunit A, domain 3"/>
    <property type="match status" value="1"/>
</dbReference>
<dbReference type="InterPro" id="IPR009075">
    <property type="entry name" value="AcylCo_DH/oxidase_C"/>
</dbReference>
<dbReference type="InterPro" id="IPR046373">
    <property type="entry name" value="Acyl-CoA_Oxase/DH_mid-dom_sf"/>
</dbReference>
<reference evidence="10 11" key="1">
    <citation type="journal article" date="2016" name="Antonie Van Leeuwenhoek">
        <title>Bacillus depressus sp. nov., isolated from soil of a sunflower field.</title>
        <authorList>
            <person name="Wei X."/>
            <person name="Xin D."/>
            <person name="Xin Y."/>
            <person name="Zhang H."/>
            <person name="Wang T."/>
            <person name="Zhang J."/>
        </authorList>
    </citation>
    <scope>NUCLEOTIDE SEQUENCE [LARGE SCALE GENOMIC DNA]</scope>
    <source>
        <strain evidence="10 11">BZ1</strain>
    </source>
</reference>
<evidence type="ECO:0000256" key="4">
    <source>
        <dbReference type="ARBA" id="ARBA00022827"/>
    </source>
</evidence>
<dbReference type="PIRSF" id="PIRSF016578">
    <property type="entry name" value="HsaA"/>
    <property type="match status" value="1"/>
</dbReference>
<keyword evidence="11" id="KW-1185">Reference proteome</keyword>
<dbReference type="GO" id="GO:0003995">
    <property type="term" value="F:acyl-CoA dehydrogenase activity"/>
    <property type="evidence" value="ECO:0007669"/>
    <property type="project" value="TreeGrafter"/>
</dbReference>
<sequence>MNFELTQEQVMLRKVTRDICKSFDDEYWRNIEKEHIFPTEFWQACADAGLIGVLISEEYGGAGLKITDAVIILMEIAKSAAGMDGASTIHLSMFGANPLYYHGNKAQLQKYLPDVASGNLHVCFGVTEPNAGTDTARITTFAKKQGDKYIINGHKVFITKAQKADRMLLLARTTPYDEVKKKTDGMSIFFAPMDRSAITINEIEKMGRNGIDTNELFIENLEVDEFDLIGEEGKGFYHLLDGLNPERILIAAEAVGMGYGAIERACQYANERIVFGRPIGQNQGVQFPLADAYSHLKAAEALIYQACWLYEQGKPCGAEANMAKLRGSEAGFNAVDTAFQTFGGYAYAKEYNIERIFRMARLPRVAPITNELVKSFVAEKVLGLPRSY</sequence>
<dbReference type="Gene3D" id="2.40.110.10">
    <property type="entry name" value="Butyryl-CoA Dehydrogenase, subunit A, domain 2"/>
    <property type="match status" value="1"/>
</dbReference>
<accession>A0A6L3V7I7</accession>
<dbReference type="InterPro" id="IPR013786">
    <property type="entry name" value="AcylCoA_DH/ox_N"/>
</dbReference>
<evidence type="ECO:0000256" key="2">
    <source>
        <dbReference type="ARBA" id="ARBA00009347"/>
    </source>
</evidence>
<dbReference type="PANTHER" id="PTHR43884">
    <property type="entry name" value="ACYL-COA DEHYDROGENASE"/>
    <property type="match status" value="1"/>
</dbReference>
<evidence type="ECO:0000256" key="6">
    <source>
        <dbReference type="RuleBase" id="RU362125"/>
    </source>
</evidence>
<comment type="caution">
    <text evidence="10">The sequence shown here is derived from an EMBL/GenBank/DDBJ whole genome shotgun (WGS) entry which is preliminary data.</text>
</comment>
<dbReference type="Pfam" id="PF02771">
    <property type="entry name" value="Acyl-CoA_dh_N"/>
    <property type="match status" value="1"/>
</dbReference>
<dbReference type="FunFam" id="1.20.140.10:FF:000012">
    <property type="entry name" value="Acyl-CoA dehydrogenase fadE12"/>
    <property type="match status" value="1"/>
</dbReference>
<dbReference type="InterPro" id="IPR006091">
    <property type="entry name" value="Acyl-CoA_Oxase/DH_mid-dom"/>
</dbReference>
<keyword evidence="4 6" id="KW-0274">FAD</keyword>
<dbReference type="Gene3D" id="1.10.540.10">
    <property type="entry name" value="Acyl-CoA dehydrogenase/oxidase, N-terminal domain"/>
    <property type="match status" value="1"/>
</dbReference>
<dbReference type="OrthoDB" id="9802447at2"/>
<dbReference type="EMBL" id="WBOS01000004">
    <property type="protein sequence ID" value="KAB2336210.1"/>
    <property type="molecule type" value="Genomic_DNA"/>
</dbReference>
<comment type="similarity">
    <text evidence="2 6">Belongs to the acyl-CoA dehydrogenase family.</text>
</comment>
<keyword evidence="3 6" id="KW-0285">Flavoprotein</keyword>
<dbReference type="InterPro" id="IPR037069">
    <property type="entry name" value="AcylCoA_DH/ox_N_sf"/>
</dbReference>
<evidence type="ECO:0000259" key="8">
    <source>
        <dbReference type="Pfam" id="PF02770"/>
    </source>
</evidence>
<comment type="cofactor">
    <cofactor evidence="1 6">
        <name>FAD</name>
        <dbReference type="ChEBI" id="CHEBI:57692"/>
    </cofactor>
</comment>
<evidence type="ECO:0000259" key="7">
    <source>
        <dbReference type="Pfam" id="PF00441"/>
    </source>
</evidence>
<dbReference type="SUPFAM" id="SSF56645">
    <property type="entry name" value="Acyl-CoA dehydrogenase NM domain-like"/>
    <property type="match status" value="1"/>
</dbReference>
<dbReference type="RefSeq" id="WP_151535013.1">
    <property type="nucleotide sequence ID" value="NZ_WBOS01000004.1"/>
</dbReference>
<dbReference type="Pfam" id="PF00441">
    <property type="entry name" value="Acyl-CoA_dh_1"/>
    <property type="match status" value="1"/>
</dbReference>
<organism evidence="10 11">
    <name type="scientific">Cytobacillus depressus</name>
    <dbReference type="NCBI Taxonomy" id="1602942"/>
    <lineage>
        <taxon>Bacteria</taxon>
        <taxon>Bacillati</taxon>
        <taxon>Bacillota</taxon>
        <taxon>Bacilli</taxon>
        <taxon>Bacillales</taxon>
        <taxon>Bacillaceae</taxon>
        <taxon>Cytobacillus</taxon>
    </lineage>
</organism>
<dbReference type="FunFam" id="2.40.110.10:FF:000002">
    <property type="entry name" value="Acyl-CoA dehydrogenase fadE12"/>
    <property type="match status" value="1"/>
</dbReference>
<name>A0A6L3V7I7_9BACI</name>
<feature type="domain" description="Acyl-CoA dehydrogenase/oxidase C-terminal" evidence="7">
    <location>
        <begin position="233"/>
        <end position="381"/>
    </location>
</feature>
<dbReference type="PANTHER" id="PTHR43884:SF12">
    <property type="entry name" value="ISOVALERYL-COA DEHYDROGENASE, MITOCHONDRIAL-RELATED"/>
    <property type="match status" value="1"/>
</dbReference>
<evidence type="ECO:0000256" key="1">
    <source>
        <dbReference type="ARBA" id="ARBA00001974"/>
    </source>
</evidence>
<feature type="domain" description="Acyl-CoA oxidase/dehydrogenase middle" evidence="8">
    <location>
        <begin position="123"/>
        <end position="220"/>
    </location>
</feature>
<evidence type="ECO:0000256" key="5">
    <source>
        <dbReference type="ARBA" id="ARBA00023002"/>
    </source>
</evidence>
<keyword evidence="5 6" id="KW-0560">Oxidoreductase</keyword>
<dbReference type="AlphaFoldDB" id="A0A6L3V7I7"/>
<dbReference type="SUPFAM" id="SSF47203">
    <property type="entry name" value="Acyl-CoA dehydrogenase C-terminal domain-like"/>
    <property type="match status" value="1"/>
</dbReference>
<dbReference type="InterPro" id="IPR009100">
    <property type="entry name" value="AcylCoA_DH/oxidase_NM_dom_sf"/>
</dbReference>
<gene>
    <name evidence="10" type="ORF">F7731_11980</name>
</gene>
<feature type="domain" description="Acyl-CoA dehydrogenase/oxidase N-terminal" evidence="9">
    <location>
        <begin position="6"/>
        <end position="118"/>
    </location>
</feature>